<feature type="transmembrane region" description="Helical" evidence="2">
    <location>
        <begin position="305"/>
        <end position="326"/>
    </location>
</feature>
<evidence type="ECO:0000313" key="4">
    <source>
        <dbReference type="Proteomes" id="UP001470230"/>
    </source>
</evidence>
<accession>A0ABR2JPI2</accession>
<feature type="region of interest" description="Disordered" evidence="1">
    <location>
        <begin position="339"/>
        <end position="368"/>
    </location>
</feature>
<evidence type="ECO:0000256" key="1">
    <source>
        <dbReference type="SAM" id="MobiDB-lite"/>
    </source>
</evidence>
<evidence type="ECO:0000256" key="2">
    <source>
        <dbReference type="SAM" id="Phobius"/>
    </source>
</evidence>
<reference evidence="3 4" key="1">
    <citation type="submission" date="2024-04" db="EMBL/GenBank/DDBJ databases">
        <title>Tritrichomonas musculus Genome.</title>
        <authorList>
            <person name="Alves-Ferreira E."/>
            <person name="Grigg M."/>
            <person name="Lorenzi H."/>
            <person name="Galac M."/>
        </authorList>
    </citation>
    <scope>NUCLEOTIDE SEQUENCE [LARGE SCALE GENOMIC DNA]</scope>
    <source>
        <strain evidence="3 4">EAF2021</strain>
    </source>
</reference>
<feature type="transmembrane region" description="Helical" evidence="2">
    <location>
        <begin position="71"/>
        <end position="93"/>
    </location>
</feature>
<protein>
    <submittedName>
        <fullName evidence="3">Uncharacterized protein</fullName>
    </submittedName>
</protein>
<keyword evidence="2" id="KW-0812">Transmembrane</keyword>
<feature type="transmembrane region" description="Helical" evidence="2">
    <location>
        <begin position="230"/>
        <end position="250"/>
    </location>
</feature>
<dbReference type="EMBL" id="JAPFFF010000010">
    <property type="protein sequence ID" value="KAK8880799.1"/>
    <property type="molecule type" value="Genomic_DNA"/>
</dbReference>
<organism evidence="3 4">
    <name type="scientific">Tritrichomonas musculus</name>
    <dbReference type="NCBI Taxonomy" id="1915356"/>
    <lineage>
        <taxon>Eukaryota</taxon>
        <taxon>Metamonada</taxon>
        <taxon>Parabasalia</taxon>
        <taxon>Tritrichomonadida</taxon>
        <taxon>Tritrichomonadidae</taxon>
        <taxon>Tritrichomonas</taxon>
    </lineage>
</organism>
<feature type="transmembrane region" description="Helical" evidence="2">
    <location>
        <begin position="105"/>
        <end position="123"/>
    </location>
</feature>
<evidence type="ECO:0000313" key="3">
    <source>
        <dbReference type="EMBL" id="KAK8880799.1"/>
    </source>
</evidence>
<dbReference type="Proteomes" id="UP001470230">
    <property type="component" value="Unassembled WGS sequence"/>
</dbReference>
<keyword evidence="4" id="KW-1185">Reference proteome</keyword>
<keyword evidence="2" id="KW-1133">Transmembrane helix</keyword>
<feature type="transmembrane region" description="Helical" evidence="2">
    <location>
        <begin position="143"/>
        <end position="164"/>
    </location>
</feature>
<feature type="transmembrane region" description="Helical" evidence="2">
    <location>
        <begin position="39"/>
        <end position="59"/>
    </location>
</feature>
<keyword evidence="2" id="KW-0472">Membrane</keyword>
<sequence>MNSVPPFLDADKDGDFQAFSTLPLIIPTIFSEIHVFRCLFVYITMIARQIIFFPIDLIRKMNDCNEPRYKYSLSIFICWLIAFLIPVVFRLPLEISLDIILGQSFYKIWKFYTLVFILQRFLAKVQIHTHKVIRGAIWGNKSLFFPIVLHTICNILILLSYDFYFGSFLAGLYGKSGLFVSALLHIQALVTKKFLPKVLDYPPNYTMPCDRLVMIFAILVHIRNHPFEKVYGIIIFEYFFAFVKFFLVSISPDSVGMHHSLKYGADSAFIRFRNGEESVSDSVITNFPIEVFSIITLLLIVNGPLVNSLCILGAVLFFAFAGTIICRSIGKRLALQAKEEKKAKEEKVKEEKVKEDKSEEGKGKEKTN</sequence>
<feature type="transmembrane region" description="Helical" evidence="2">
    <location>
        <begin position="170"/>
        <end position="190"/>
    </location>
</feature>
<name>A0ABR2JPI2_9EUKA</name>
<gene>
    <name evidence="3" type="ORF">M9Y10_003489</name>
</gene>
<comment type="caution">
    <text evidence="3">The sequence shown here is derived from an EMBL/GenBank/DDBJ whole genome shotgun (WGS) entry which is preliminary data.</text>
</comment>
<proteinExistence type="predicted"/>